<evidence type="ECO:0000313" key="2">
    <source>
        <dbReference type="EMBL" id="GFJ77985.1"/>
    </source>
</evidence>
<protein>
    <submittedName>
        <fullName evidence="2">Uncharacterized protein</fullName>
    </submittedName>
</protein>
<proteinExistence type="predicted"/>
<evidence type="ECO:0000313" key="3">
    <source>
        <dbReference type="Proteomes" id="UP000482800"/>
    </source>
</evidence>
<reference evidence="2 3" key="2">
    <citation type="submission" date="2020-03" db="EMBL/GenBank/DDBJ databases">
        <authorList>
            <person name="Ichikawa N."/>
            <person name="Kimura A."/>
            <person name="Kitahashi Y."/>
            <person name="Uohara A."/>
        </authorList>
    </citation>
    <scope>NUCLEOTIDE SEQUENCE [LARGE SCALE GENOMIC DNA]</scope>
    <source>
        <strain evidence="2 3">NBRC 108639</strain>
    </source>
</reference>
<dbReference type="EMBL" id="BLPF01000001">
    <property type="protein sequence ID" value="GFJ77985.1"/>
    <property type="molecule type" value="Genomic_DNA"/>
</dbReference>
<sequence length="89" mass="9695">MIRHLTTRLARHGHWYVTESRASFAARAHTWNTIPLTDPLPGVRPESPCTAGEALAWSAAERTELVAATRGAGGNGQPGRSGMYPRWSL</sequence>
<gene>
    <name evidence="2" type="ORF">Phou_021650</name>
</gene>
<dbReference type="AlphaFoldDB" id="A0A6V8KB45"/>
<dbReference type="Proteomes" id="UP000482800">
    <property type="component" value="Unassembled WGS sequence"/>
</dbReference>
<accession>A0A6V8KB45</accession>
<comment type="caution">
    <text evidence="2">The sequence shown here is derived from an EMBL/GenBank/DDBJ whole genome shotgun (WGS) entry which is preliminary data.</text>
</comment>
<feature type="region of interest" description="Disordered" evidence="1">
    <location>
        <begin position="69"/>
        <end position="89"/>
    </location>
</feature>
<keyword evidence="3" id="KW-1185">Reference proteome</keyword>
<evidence type="ECO:0000256" key="1">
    <source>
        <dbReference type="SAM" id="MobiDB-lite"/>
    </source>
</evidence>
<name>A0A6V8KB45_9ACTN</name>
<dbReference type="RefSeq" id="WP_173055685.1">
    <property type="nucleotide sequence ID" value="NZ_BAABGO010000006.1"/>
</dbReference>
<reference evidence="2 3" key="1">
    <citation type="submission" date="2020-03" db="EMBL/GenBank/DDBJ databases">
        <title>Whole genome shotgun sequence of Phytohabitans houttuyneae NBRC 108639.</title>
        <authorList>
            <person name="Komaki H."/>
            <person name="Tamura T."/>
        </authorList>
    </citation>
    <scope>NUCLEOTIDE SEQUENCE [LARGE SCALE GENOMIC DNA]</scope>
    <source>
        <strain evidence="2 3">NBRC 108639</strain>
    </source>
</reference>
<organism evidence="2 3">
    <name type="scientific">Phytohabitans houttuyneae</name>
    <dbReference type="NCBI Taxonomy" id="1076126"/>
    <lineage>
        <taxon>Bacteria</taxon>
        <taxon>Bacillati</taxon>
        <taxon>Actinomycetota</taxon>
        <taxon>Actinomycetes</taxon>
        <taxon>Micromonosporales</taxon>
        <taxon>Micromonosporaceae</taxon>
    </lineage>
</organism>